<evidence type="ECO:0000256" key="1">
    <source>
        <dbReference type="SAM" id="MobiDB-lite"/>
    </source>
</evidence>
<keyword evidence="5" id="KW-1185">Reference proteome</keyword>
<dbReference type="InterPro" id="IPR032718">
    <property type="entry name" value="PGBD4_Znf_C"/>
</dbReference>
<dbReference type="EMBL" id="JARGEI010000011">
    <property type="protein sequence ID" value="KAJ8723667.1"/>
    <property type="molecule type" value="Genomic_DNA"/>
</dbReference>
<feature type="compositionally biased region" description="Acidic residues" evidence="1">
    <location>
        <begin position="101"/>
        <end position="112"/>
    </location>
</feature>
<dbReference type="Pfam" id="PF13843">
    <property type="entry name" value="DDE_Tnp_1_7"/>
    <property type="match status" value="1"/>
</dbReference>
<feature type="domain" description="PiggyBac transposable element-derived protein 4 C-terminal zinc-finger" evidence="2">
    <location>
        <begin position="685"/>
        <end position="726"/>
    </location>
</feature>
<feature type="region of interest" description="Disordered" evidence="1">
    <location>
        <begin position="92"/>
        <end position="148"/>
    </location>
</feature>
<evidence type="ECO:0000313" key="5">
    <source>
        <dbReference type="Proteomes" id="UP001231518"/>
    </source>
</evidence>
<protein>
    <recommendedName>
        <fullName evidence="6">PiggyBac transposable element-derived protein domain-containing protein</fullName>
    </recommendedName>
</protein>
<evidence type="ECO:0000259" key="3">
    <source>
        <dbReference type="Pfam" id="PF13843"/>
    </source>
</evidence>
<dbReference type="PANTHER" id="PTHR46599">
    <property type="entry name" value="PIGGYBAC TRANSPOSABLE ELEMENT-DERIVED PROTEIN 4"/>
    <property type="match status" value="1"/>
</dbReference>
<accession>A0AAD7YQ68</accession>
<dbReference type="InterPro" id="IPR029526">
    <property type="entry name" value="PGBD"/>
</dbReference>
<feature type="compositionally biased region" description="Polar residues" evidence="1">
    <location>
        <begin position="135"/>
        <end position="147"/>
    </location>
</feature>
<dbReference type="PANTHER" id="PTHR46599:SF3">
    <property type="entry name" value="PIGGYBAC TRANSPOSABLE ELEMENT-DERIVED PROTEIN 4"/>
    <property type="match status" value="1"/>
</dbReference>
<dbReference type="AlphaFoldDB" id="A0AAD7YQ68"/>
<evidence type="ECO:0000259" key="2">
    <source>
        <dbReference type="Pfam" id="PF13842"/>
    </source>
</evidence>
<evidence type="ECO:0008006" key="6">
    <source>
        <dbReference type="Google" id="ProtNLM"/>
    </source>
</evidence>
<organism evidence="4 5">
    <name type="scientific">Mythimna separata</name>
    <name type="common">Oriental armyworm</name>
    <name type="synonym">Pseudaletia separata</name>
    <dbReference type="NCBI Taxonomy" id="271217"/>
    <lineage>
        <taxon>Eukaryota</taxon>
        <taxon>Metazoa</taxon>
        <taxon>Ecdysozoa</taxon>
        <taxon>Arthropoda</taxon>
        <taxon>Hexapoda</taxon>
        <taxon>Insecta</taxon>
        <taxon>Pterygota</taxon>
        <taxon>Neoptera</taxon>
        <taxon>Endopterygota</taxon>
        <taxon>Lepidoptera</taxon>
        <taxon>Glossata</taxon>
        <taxon>Ditrysia</taxon>
        <taxon>Noctuoidea</taxon>
        <taxon>Noctuidae</taxon>
        <taxon>Noctuinae</taxon>
        <taxon>Hadenini</taxon>
        <taxon>Mythimna</taxon>
    </lineage>
</organism>
<dbReference type="Proteomes" id="UP001231518">
    <property type="component" value="Chromosome 20"/>
</dbReference>
<comment type="caution">
    <text evidence="4">The sequence shown here is derived from an EMBL/GenBank/DDBJ whole genome shotgun (WGS) entry which is preliminary data.</text>
</comment>
<sequence length="731" mass="84028">MKSKNYMGELYCEEGEEMSDVRELCKQEMKHESFSTPSPDHIQPCSLKLEKCQGTAIGSRDRSRSPLLKFEVEIESQSSTSSNFSVPKWAIGNDKLTNDPLDGDDLDEDVEEPQTLAQESHARDAIRNKRVMNGEPSQNEENYSEELQVTGRKRVLSGAKKRDQQSSSTFALTLQEIWKTDEEIAPELKDLEISRKRETLVNTQVTRDRAMRKSRANSSNEVGNRLLESENHLFEWFPMETFQPKEELFTPEHTGSVKRYWTPYDAFRSIWDDSVLEQIVLCTNQFACSIKSSNFQKEWLPTNRHEVMCLFAFWIMLGILRMPTIMSCFSTDPLLRTDIFRKIFTSQRYESLTRALSFANTVDPINSSTGSDKLYPLMPIISSLNGKFQENYVLSKDICIAESLTHWKGKLNIIRQYNSSKGEHGIKTIELCESATGYLWSFMVYTGKQKSPEILKIMVDPLFNKGYRLFMNNWENALPIARFLKRNGIDCVAAIQPRGQDIPVYIQQAPLKRGQFIARHAGDVCVLSWHDNKLITMISTCHGAAAGLPRVPSKPGSRLLTFKPQVVLDYNRSMGGVDLKDQMLEPYLLERKKCSKWYMKLFKRLLNVSISNARILMESSLQCPQKQHDFTLRLVDMILDNHLAQCPQPRRHAAALARLPDPIRKVPHIHWPVRVEDTVSFAARNRKTRVRCFVCVREGRKTMKTPFKCEACNVPLCVEGCFKKYHVAMDI</sequence>
<dbReference type="Pfam" id="PF13842">
    <property type="entry name" value="zf-Tnp_2"/>
    <property type="match status" value="1"/>
</dbReference>
<reference evidence="4" key="1">
    <citation type="submission" date="2023-03" db="EMBL/GenBank/DDBJ databases">
        <title>Chromosome-level genomes of two armyworms, Mythimna separata and Mythimna loreyi, provide insights into the biosynthesis and reception of sex pheromones.</title>
        <authorList>
            <person name="Zhao H."/>
        </authorList>
    </citation>
    <scope>NUCLEOTIDE SEQUENCE</scope>
    <source>
        <strain evidence="4">BeijingLab</strain>
        <tissue evidence="4">Pupa</tissue>
    </source>
</reference>
<feature type="domain" description="PiggyBac transposable element-derived protein" evidence="3">
    <location>
        <begin position="262"/>
        <end position="613"/>
    </location>
</feature>
<name>A0AAD7YQ68_MYTSE</name>
<evidence type="ECO:0000313" key="4">
    <source>
        <dbReference type="EMBL" id="KAJ8723667.1"/>
    </source>
</evidence>
<proteinExistence type="predicted"/>
<gene>
    <name evidence="4" type="ORF">PYW07_007647</name>
</gene>